<dbReference type="KEGG" id="pfuw:KF707C_13950"/>
<dbReference type="InterPro" id="IPR051396">
    <property type="entry name" value="Bact_Antivir_Def_Nuclease"/>
</dbReference>
<dbReference type="SMART" id="SM00382">
    <property type="entry name" value="AAA"/>
    <property type="match status" value="1"/>
</dbReference>
<gene>
    <name evidence="2" type="ORF">KF707C_13950</name>
</gene>
<protein>
    <submittedName>
        <fullName evidence="2">ATP-binding protein</fullName>
    </submittedName>
</protein>
<dbReference type="PANTHER" id="PTHR43581:SF2">
    <property type="entry name" value="EXCINUCLEASE ATPASE SUBUNIT"/>
    <property type="match status" value="1"/>
</dbReference>
<dbReference type="Pfam" id="PF13304">
    <property type="entry name" value="AAA_21"/>
    <property type="match status" value="1"/>
</dbReference>
<keyword evidence="3" id="KW-1185">Reference proteome</keyword>
<proteinExistence type="predicted"/>
<dbReference type="GO" id="GO:0005524">
    <property type="term" value="F:ATP binding"/>
    <property type="evidence" value="ECO:0007669"/>
    <property type="project" value="UniProtKB-KW"/>
</dbReference>
<dbReference type="AlphaFoldDB" id="A0AAD1BZD9"/>
<dbReference type="InterPro" id="IPR003959">
    <property type="entry name" value="ATPase_AAA_core"/>
</dbReference>
<accession>A0AAD1BZD9</accession>
<dbReference type="PANTHER" id="PTHR43581">
    <property type="entry name" value="ATP/GTP PHOSPHATASE"/>
    <property type="match status" value="1"/>
</dbReference>
<dbReference type="EMBL" id="AP014862">
    <property type="protein sequence ID" value="BAU73083.1"/>
    <property type="molecule type" value="Genomic_DNA"/>
</dbReference>
<reference evidence="2 3" key="2">
    <citation type="journal article" date="2017" name="Int. J. Syst. Evol. Microbiol.">
        <title>Pseudomonas furukawaii sp. nov., a polychlorinated biphenyl-degrading bacterium isolated from biphenyl-contaminated soil in Japan.</title>
        <authorList>
            <person name="Kimura N."/>
            <person name="Watanabe T."/>
            <person name="Suenaga H."/>
            <person name="Fujihara H."/>
            <person name="Futagami T."/>
            <person name="Goto M."/>
            <person name="Hanada S."/>
            <person name="Hirose J."/>
        </authorList>
    </citation>
    <scope>NUCLEOTIDE SEQUENCE [LARGE SCALE GENOMIC DNA]</scope>
    <source>
        <strain evidence="3">DSM 10086 / NBRC 110670 / KF707</strain>
    </source>
</reference>
<feature type="domain" description="AAA+ ATPase" evidence="1">
    <location>
        <begin position="24"/>
        <end position="340"/>
    </location>
</feature>
<keyword evidence="2" id="KW-0067">ATP-binding</keyword>
<dbReference type="InterPro" id="IPR027417">
    <property type="entry name" value="P-loop_NTPase"/>
</dbReference>
<dbReference type="Proteomes" id="UP000218554">
    <property type="component" value="Chromosome"/>
</dbReference>
<dbReference type="SUPFAM" id="SSF52540">
    <property type="entry name" value="P-loop containing nucleoside triphosphate hydrolases"/>
    <property type="match status" value="1"/>
</dbReference>
<evidence type="ECO:0000259" key="1">
    <source>
        <dbReference type="SMART" id="SM00382"/>
    </source>
</evidence>
<dbReference type="Gene3D" id="3.40.50.300">
    <property type="entry name" value="P-loop containing nucleotide triphosphate hydrolases"/>
    <property type="match status" value="1"/>
</dbReference>
<dbReference type="GO" id="GO:0016887">
    <property type="term" value="F:ATP hydrolysis activity"/>
    <property type="evidence" value="ECO:0007669"/>
    <property type="project" value="InterPro"/>
</dbReference>
<evidence type="ECO:0000313" key="2">
    <source>
        <dbReference type="EMBL" id="BAU73083.1"/>
    </source>
</evidence>
<sequence length="430" mass="47182">MRVLSFKIPGGEGEVSLPEGDFDANRVTILLGENGTRKSTLLRAILDDSIVDPEQKRRQRYPSAFSYKVGEPSQVIAISAIPNDRFPTKKRSGDSRVDGRYSAENYEYIGPRHNQNIVSRNQSLQALAAAALQNSSPSIKVSSFIRKLSGKTGVPLHYHMEVQPVFSMLRGDLRTRDGVHRLSEIPAEEIGKVNFLVDTLGGRSSSTALSLSIDISGGVECNDYELEAIQVGYKYGLVNLRPPSKKGSSADGAVEGFSAGQWGLFSTLATLALRAKDNSLILIDEPESALHPRWQREYMGDLMEAMSECAGCHVFLATHSPLIVGTAGSGEFDLLILRKDNNGKLVSEISDVPVGWQSNDVLEEKFSLVSTRSPELVDQLEEILKLVASGLHGKKTKLRHKLEVLKPIVEGLPEEDSLRALYLSLNRLVK</sequence>
<evidence type="ECO:0000313" key="3">
    <source>
        <dbReference type="Proteomes" id="UP000218554"/>
    </source>
</evidence>
<dbReference type="RefSeq" id="WP_003455136.1">
    <property type="nucleotide sequence ID" value="NZ_AJMR01000223.1"/>
</dbReference>
<keyword evidence="2" id="KW-0547">Nucleotide-binding</keyword>
<dbReference type="InterPro" id="IPR003593">
    <property type="entry name" value="AAA+_ATPase"/>
</dbReference>
<name>A0AAD1BZD9_METFU</name>
<reference evidence="3" key="1">
    <citation type="submission" date="2015-05" db="EMBL/GenBank/DDBJ databases">
        <title>Draft genome sequencing of a biphenyl-degrading bacterium, Pseudomonas balearica KF707 (=NBRC110670).</title>
        <authorList>
            <person name="Kimura N."/>
            <person name="Hirose J."/>
            <person name="Watanabe T."/>
            <person name="Suenaga H."/>
            <person name="Fujihara H."/>
            <person name="Noguchi M."/>
            <person name="Hashimoto M."/>
            <person name="Shimodaira J."/>
            <person name="Tsuchikane K."/>
            <person name="Hosoyama A."/>
            <person name="Yamazoe A."/>
            <person name="Fujita N."/>
            <person name="Furukawa K."/>
        </authorList>
    </citation>
    <scope>NUCLEOTIDE SEQUENCE [LARGE SCALE GENOMIC DNA]</scope>
    <source>
        <strain evidence="3">DSM 10086 / NBRC 110670 / KF707</strain>
    </source>
</reference>
<organism evidence="2 3">
    <name type="scientific">Metapseudomonas furukawaii</name>
    <name type="common">Pseudomonas furukawaii</name>
    <dbReference type="NCBI Taxonomy" id="1149133"/>
    <lineage>
        <taxon>Bacteria</taxon>
        <taxon>Pseudomonadati</taxon>
        <taxon>Pseudomonadota</taxon>
        <taxon>Gammaproteobacteria</taxon>
        <taxon>Pseudomonadales</taxon>
        <taxon>Pseudomonadaceae</taxon>
        <taxon>Metapseudomonas</taxon>
    </lineage>
</organism>